<name>A0A834KIZ7_VESVU</name>
<evidence type="ECO:0000313" key="3">
    <source>
        <dbReference type="Proteomes" id="UP000614350"/>
    </source>
</evidence>
<protein>
    <submittedName>
        <fullName evidence="2">Uncharacterized protein</fullName>
    </submittedName>
</protein>
<feature type="region of interest" description="Disordered" evidence="1">
    <location>
        <begin position="66"/>
        <end position="89"/>
    </location>
</feature>
<gene>
    <name evidence="2" type="ORF">HZH66_001975</name>
</gene>
<dbReference type="AlphaFoldDB" id="A0A834KIZ7"/>
<reference evidence="2" key="1">
    <citation type="journal article" date="2020" name="G3 (Bethesda)">
        <title>High-Quality Assemblies for Three Invasive Social Wasps from the &lt;i&gt;Vespula&lt;/i&gt; Genus.</title>
        <authorList>
            <person name="Harrop T.W.R."/>
            <person name="Guhlin J."/>
            <person name="McLaughlin G.M."/>
            <person name="Permina E."/>
            <person name="Stockwell P."/>
            <person name="Gilligan J."/>
            <person name="Le Lec M.F."/>
            <person name="Gruber M.A.M."/>
            <person name="Quinn O."/>
            <person name="Lovegrove M."/>
            <person name="Duncan E.J."/>
            <person name="Remnant E.J."/>
            <person name="Van Eeckhoven J."/>
            <person name="Graham B."/>
            <person name="Knapp R.A."/>
            <person name="Langford K.W."/>
            <person name="Kronenberg Z."/>
            <person name="Press M.O."/>
            <person name="Eacker S.M."/>
            <person name="Wilson-Rankin E.E."/>
            <person name="Purcell J."/>
            <person name="Lester P.J."/>
            <person name="Dearden P.K."/>
        </authorList>
    </citation>
    <scope>NUCLEOTIDE SEQUENCE</scope>
    <source>
        <strain evidence="2">Marl-1</strain>
    </source>
</reference>
<dbReference type="Proteomes" id="UP000614350">
    <property type="component" value="Unassembled WGS sequence"/>
</dbReference>
<organism evidence="2 3">
    <name type="scientific">Vespula vulgaris</name>
    <name type="common">Yellow jacket</name>
    <name type="synonym">Wasp</name>
    <dbReference type="NCBI Taxonomy" id="7454"/>
    <lineage>
        <taxon>Eukaryota</taxon>
        <taxon>Metazoa</taxon>
        <taxon>Ecdysozoa</taxon>
        <taxon>Arthropoda</taxon>
        <taxon>Hexapoda</taxon>
        <taxon>Insecta</taxon>
        <taxon>Pterygota</taxon>
        <taxon>Neoptera</taxon>
        <taxon>Endopterygota</taxon>
        <taxon>Hymenoptera</taxon>
        <taxon>Apocrita</taxon>
        <taxon>Aculeata</taxon>
        <taxon>Vespoidea</taxon>
        <taxon>Vespidae</taxon>
        <taxon>Vespinae</taxon>
        <taxon>Vespula</taxon>
    </lineage>
</organism>
<evidence type="ECO:0000256" key="1">
    <source>
        <dbReference type="SAM" id="MobiDB-lite"/>
    </source>
</evidence>
<keyword evidence="3" id="KW-1185">Reference proteome</keyword>
<dbReference type="EMBL" id="JACSEA010000002">
    <property type="protein sequence ID" value="KAF7407438.1"/>
    <property type="molecule type" value="Genomic_DNA"/>
</dbReference>
<evidence type="ECO:0000313" key="2">
    <source>
        <dbReference type="EMBL" id="KAF7407438.1"/>
    </source>
</evidence>
<sequence>MFQPDYTETVSMILETMKELQEDIFLKKDVLDEITVKILNATSKLGIESSSSLLEKRSDSCEICPFPTPKEPSSIYEDRSEREEDFSIN</sequence>
<comment type="caution">
    <text evidence="2">The sequence shown here is derived from an EMBL/GenBank/DDBJ whole genome shotgun (WGS) entry which is preliminary data.</text>
</comment>
<accession>A0A834KIZ7</accession>
<proteinExistence type="predicted"/>